<dbReference type="STRING" id="121719.APZ00_20775"/>
<reference evidence="2 3" key="1">
    <citation type="submission" date="2015-10" db="EMBL/GenBank/DDBJ databases">
        <title>The world's first case of liver abscess caused by Pannonibacter phragmitetus.</title>
        <authorList>
            <person name="Ming D."/>
            <person name="Wang M."/>
            <person name="Zhou Y."/>
            <person name="Jiang T."/>
            <person name="Hu S."/>
        </authorList>
    </citation>
    <scope>NUCLEOTIDE SEQUENCE [LARGE SCALE GENOMIC DNA]</scope>
    <source>
        <strain evidence="2 3">31801</strain>
    </source>
</reference>
<accession>A0A0U2W9R4</accession>
<proteinExistence type="predicted"/>
<keyword evidence="1" id="KW-0472">Membrane</keyword>
<evidence type="ECO:0000313" key="2">
    <source>
        <dbReference type="EMBL" id="ALV29178.1"/>
    </source>
</evidence>
<dbReference type="eggNOG" id="ENOG5032VBW">
    <property type="taxonomic scope" value="Bacteria"/>
</dbReference>
<keyword evidence="1" id="KW-0812">Transmembrane</keyword>
<name>A0A0U2W9R4_9HYPH</name>
<keyword evidence="3" id="KW-1185">Reference proteome</keyword>
<dbReference type="AlphaFoldDB" id="A0A0U2W9R4"/>
<keyword evidence="1" id="KW-1133">Transmembrane helix</keyword>
<gene>
    <name evidence="2" type="ORF">APZ00_20775</name>
</gene>
<evidence type="ECO:0000313" key="3">
    <source>
        <dbReference type="Proteomes" id="UP000064921"/>
    </source>
</evidence>
<dbReference type="Proteomes" id="UP000064921">
    <property type="component" value="Chromosome"/>
</dbReference>
<feature type="transmembrane region" description="Helical" evidence="1">
    <location>
        <begin position="58"/>
        <end position="81"/>
    </location>
</feature>
<sequence length="160" mass="17138">MDPALFFVSAAPLCGRTQENREALMQQQATALNGVLYLTGTYLLAVVTFLAGGAPGIVAVYLGGTYALSAIAAFLFARGLLEFVFGEREITFFVVLRKVTNPFLALVAPITPGFLMPFAAALYGAFLFFFLKIVLFGDAFFGLPPLFIPAYLTIASLFGG</sequence>
<organism evidence="2 3">
    <name type="scientific">Pannonibacter phragmitetus</name>
    <dbReference type="NCBI Taxonomy" id="121719"/>
    <lineage>
        <taxon>Bacteria</taxon>
        <taxon>Pseudomonadati</taxon>
        <taxon>Pseudomonadota</taxon>
        <taxon>Alphaproteobacteria</taxon>
        <taxon>Hyphomicrobiales</taxon>
        <taxon>Stappiaceae</taxon>
        <taxon>Pannonibacter</taxon>
    </lineage>
</organism>
<evidence type="ECO:0000256" key="1">
    <source>
        <dbReference type="SAM" id="Phobius"/>
    </source>
</evidence>
<dbReference type="EMBL" id="CP013068">
    <property type="protein sequence ID" value="ALV29178.1"/>
    <property type="molecule type" value="Genomic_DNA"/>
</dbReference>
<feature type="transmembrane region" description="Helical" evidence="1">
    <location>
        <begin position="102"/>
        <end position="133"/>
    </location>
</feature>
<dbReference type="KEGG" id="pphr:APZ00_20775"/>
<feature type="transmembrane region" description="Helical" evidence="1">
    <location>
        <begin position="139"/>
        <end position="158"/>
    </location>
</feature>
<protein>
    <submittedName>
        <fullName evidence="2">Uncharacterized protein</fullName>
    </submittedName>
</protein>
<feature type="transmembrane region" description="Helical" evidence="1">
    <location>
        <begin position="31"/>
        <end position="52"/>
    </location>
</feature>